<gene>
    <name evidence="1" type="ORF">FY528_19305</name>
</gene>
<dbReference type="Proteomes" id="UP000322791">
    <property type="component" value="Unassembled WGS sequence"/>
</dbReference>
<dbReference type="EMBL" id="VTHL01000028">
    <property type="protein sequence ID" value="TYZ06174.1"/>
    <property type="molecule type" value="Genomic_DNA"/>
</dbReference>
<evidence type="ECO:0000313" key="2">
    <source>
        <dbReference type="Proteomes" id="UP000322791"/>
    </source>
</evidence>
<evidence type="ECO:0000313" key="1">
    <source>
        <dbReference type="EMBL" id="TYZ06174.1"/>
    </source>
</evidence>
<reference evidence="1 2" key="1">
    <citation type="submission" date="2019-08" db="EMBL/GenBank/DDBJ databases">
        <authorList>
            <person name="Seo M.-J."/>
        </authorList>
    </citation>
    <scope>NUCLEOTIDE SEQUENCE [LARGE SCALE GENOMIC DNA]</scope>
    <source>
        <strain evidence="1 2">KIGAM108</strain>
    </source>
</reference>
<proteinExistence type="predicted"/>
<evidence type="ECO:0008006" key="3">
    <source>
        <dbReference type="Google" id="ProtNLM"/>
    </source>
</evidence>
<name>A0A5D6UUQ8_9BACT</name>
<organism evidence="1 2">
    <name type="scientific">Hymenobacter lutimineralis</name>
    <dbReference type="NCBI Taxonomy" id="2606448"/>
    <lineage>
        <taxon>Bacteria</taxon>
        <taxon>Pseudomonadati</taxon>
        <taxon>Bacteroidota</taxon>
        <taxon>Cytophagia</taxon>
        <taxon>Cytophagales</taxon>
        <taxon>Hymenobacteraceae</taxon>
        <taxon>Hymenobacter</taxon>
    </lineage>
</organism>
<accession>A0A5D6UUQ8</accession>
<keyword evidence="2" id="KW-1185">Reference proteome</keyword>
<comment type="caution">
    <text evidence="1">The sequence shown here is derived from an EMBL/GenBank/DDBJ whole genome shotgun (WGS) entry which is preliminary data.</text>
</comment>
<protein>
    <recommendedName>
        <fullName evidence="3">GxxExxY protein</fullName>
    </recommendedName>
</protein>
<dbReference type="AlphaFoldDB" id="A0A5D6UUQ8"/>
<sequence length="138" mass="16267">MYQNDAELIRRTGMEQAVSFRFGIYLLRQCQQLDWLRQRDFDMEYNKNGLYPKRTPRRPNGVRPDLIIHTRNSNDSNILVIEIKGWWNPESRDNDRIKLEDFVHQDGEYKYGLGVFLDVGPSGCVPAYFIDYEATSIS</sequence>